<name>A0AAD8XKS2_GLOAC</name>
<dbReference type="RefSeq" id="XP_060369209.1">
    <property type="nucleotide sequence ID" value="XM_060511415.1"/>
</dbReference>
<gene>
    <name evidence="1" type="ORF">BDZ83DRAFT_69954</name>
</gene>
<keyword evidence="2" id="KW-1185">Reference proteome</keyword>
<accession>A0AAD8XKS2</accession>
<dbReference type="Proteomes" id="UP001244207">
    <property type="component" value="Unassembled WGS sequence"/>
</dbReference>
<reference evidence="1" key="1">
    <citation type="submission" date="2021-12" db="EMBL/GenBank/DDBJ databases">
        <title>Comparative genomics, transcriptomics and evolutionary studies reveal genomic signatures of adaptation to plant cell wall in hemibiotrophic fungi.</title>
        <authorList>
            <consortium name="DOE Joint Genome Institute"/>
            <person name="Baroncelli R."/>
            <person name="Diaz J.F."/>
            <person name="Benocci T."/>
            <person name="Peng M."/>
            <person name="Battaglia E."/>
            <person name="Haridas S."/>
            <person name="Andreopoulos W."/>
            <person name="Labutti K."/>
            <person name="Pangilinan J."/>
            <person name="Floch G.L."/>
            <person name="Makela M.R."/>
            <person name="Henrissat B."/>
            <person name="Grigoriev I.V."/>
            <person name="Crouch J.A."/>
            <person name="De Vries R.P."/>
            <person name="Sukno S.A."/>
            <person name="Thon M.R."/>
        </authorList>
    </citation>
    <scope>NUCLEOTIDE SEQUENCE</scope>
    <source>
        <strain evidence="1">CBS 112980</strain>
    </source>
</reference>
<sequence length="86" mass="9453">MMNLDKAPLQPVAGHITFQSQDRTACSGLFYPSGRAVARQQITTFVGQVVGEPAAGKATVKYQHEVLVYHLEVRKRNRGISGNVQQ</sequence>
<evidence type="ECO:0000313" key="2">
    <source>
        <dbReference type="Proteomes" id="UP001244207"/>
    </source>
</evidence>
<dbReference type="AlphaFoldDB" id="A0AAD8XKS2"/>
<organism evidence="1 2">
    <name type="scientific">Glomerella acutata</name>
    <name type="common">Colletotrichum acutatum</name>
    <dbReference type="NCBI Taxonomy" id="27357"/>
    <lineage>
        <taxon>Eukaryota</taxon>
        <taxon>Fungi</taxon>
        <taxon>Dikarya</taxon>
        <taxon>Ascomycota</taxon>
        <taxon>Pezizomycotina</taxon>
        <taxon>Sordariomycetes</taxon>
        <taxon>Hypocreomycetidae</taxon>
        <taxon>Glomerellales</taxon>
        <taxon>Glomerellaceae</taxon>
        <taxon>Colletotrichum</taxon>
        <taxon>Colletotrichum acutatum species complex</taxon>
    </lineage>
</organism>
<evidence type="ECO:0000313" key="1">
    <source>
        <dbReference type="EMBL" id="KAK1729154.1"/>
    </source>
</evidence>
<comment type="caution">
    <text evidence="1">The sequence shown here is derived from an EMBL/GenBank/DDBJ whole genome shotgun (WGS) entry which is preliminary data.</text>
</comment>
<proteinExistence type="predicted"/>
<dbReference type="EMBL" id="JAHMHS010000013">
    <property type="protein sequence ID" value="KAK1729154.1"/>
    <property type="molecule type" value="Genomic_DNA"/>
</dbReference>
<protein>
    <submittedName>
        <fullName evidence="1">Uncharacterized protein</fullName>
    </submittedName>
</protein>
<dbReference type="GeneID" id="85395313"/>